<keyword evidence="3" id="KW-1185">Reference proteome</keyword>
<protein>
    <submittedName>
        <fullName evidence="2">DUF397 domain-containing protein</fullName>
    </submittedName>
</protein>
<feature type="domain" description="DUF397" evidence="1">
    <location>
        <begin position="12"/>
        <end position="65"/>
    </location>
</feature>
<evidence type="ECO:0000313" key="3">
    <source>
        <dbReference type="Proteomes" id="UP000605361"/>
    </source>
</evidence>
<evidence type="ECO:0000313" key="2">
    <source>
        <dbReference type="EMBL" id="MBF8190164.1"/>
    </source>
</evidence>
<name>A0A931AFK6_9ACTN</name>
<dbReference type="InterPro" id="IPR007278">
    <property type="entry name" value="DUF397"/>
</dbReference>
<dbReference type="Pfam" id="PF04149">
    <property type="entry name" value="DUF397"/>
    <property type="match status" value="1"/>
</dbReference>
<dbReference type="AlphaFoldDB" id="A0A931AFK6"/>
<accession>A0A931AFK6</accession>
<sequence>MEPEMIEELKSAAWRKSSFSGDNGNCLEVAPLAGGRIAIRDTERPDMHPFVVSAPVWTAFTSGAKAGEFDF</sequence>
<organism evidence="2 3">
    <name type="scientific">Nonomuraea cypriaca</name>
    <dbReference type="NCBI Taxonomy" id="1187855"/>
    <lineage>
        <taxon>Bacteria</taxon>
        <taxon>Bacillati</taxon>
        <taxon>Actinomycetota</taxon>
        <taxon>Actinomycetes</taxon>
        <taxon>Streptosporangiales</taxon>
        <taxon>Streptosporangiaceae</taxon>
        <taxon>Nonomuraea</taxon>
    </lineage>
</organism>
<dbReference type="Proteomes" id="UP000605361">
    <property type="component" value="Unassembled WGS sequence"/>
</dbReference>
<evidence type="ECO:0000259" key="1">
    <source>
        <dbReference type="Pfam" id="PF04149"/>
    </source>
</evidence>
<comment type="caution">
    <text evidence="2">The sequence shown here is derived from an EMBL/GenBank/DDBJ whole genome shotgun (WGS) entry which is preliminary data.</text>
</comment>
<reference evidence="2" key="1">
    <citation type="submission" date="2020-11" db="EMBL/GenBank/DDBJ databases">
        <title>Whole-genome analyses of Nonomuraea sp. K274.</title>
        <authorList>
            <person name="Veyisoglu A."/>
        </authorList>
    </citation>
    <scope>NUCLEOTIDE SEQUENCE</scope>
    <source>
        <strain evidence="2">K274</strain>
    </source>
</reference>
<dbReference type="EMBL" id="JADOGI010000113">
    <property type="protein sequence ID" value="MBF8190164.1"/>
    <property type="molecule type" value="Genomic_DNA"/>
</dbReference>
<gene>
    <name evidence="2" type="ORF">ITP53_31450</name>
</gene>
<proteinExistence type="predicted"/>